<dbReference type="KEGG" id="rha:RHA1_ro10095"/>
<gene>
    <name evidence="1" type="ordered locus">RHA1_ro10095</name>
</gene>
<proteinExistence type="predicted"/>
<protein>
    <submittedName>
        <fullName evidence="1">Uncharacterized protein</fullName>
    </submittedName>
</protein>
<dbReference type="RefSeq" id="WP_011599959.1">
    <property type="nucleotide sequence ID" value="NC_008270.1"/>
</dbReference>
<dbReference type="AlphaFoldDB" id="Q0RWP8"/>
<name>Q0RWP8_RHOJR</name>
<keyword evidence="1" id="KW-0614">Plasmid</keyword>
<evidence type="ECO:0000313" key="2">
    <source>
        <dbReference type="Proteomes" id="UP000008710"/>
    </source>
</evidence>
<geneLocation type="plasmid" evidence="1 2">
    <name>pRHL2</name>
</geneLocation>
<evidence type="ECO:0000313" key="1">
    <source>
        <dbReference type="EMBL" id="ABH00288.1"/>
    </source>
</evidence>
<dbReference type="HOGENOM" id="CLU_3140072_0_0_11"/>
<accession>Q0RWP8</accession>
<dbReference type="Proteomes" id="UP000008710">
    <property type="component" value="Plasmid pRHL2"/>
</dbReference>
<sequence length="49" mass="5210">MSVEKDVVLTDTLLSAFTSAQDVHEVNLAIKAAFADNEDADDDEGEGVL</sequence>
<organism evidence="1 2">
    <name type="scientific">Rhodococcus jostii (strain RHA1)</name>
    <dbReference type="NCBI Taxonomy" id="101510"/>
    <lineage>
        <taxon>Bacteria</taxon>
        <taxon>Bacillati</taxon>
        <taxon>Actinomycetota</taxon>
        <taxon>Actinomycetes</taxon>
        <taxon>Mycobacteriales</taxon>
        <taxon>Nocardiaceae</taxon>
        <taxon>Rhodococcus</taxon>
    </lineage>
</organism>
<reference evidence="2" key="1">
    <citation type="journal article" date="2006" name="Proc. Natl. Acad. Sci. U.S.A.">
        <title>The complete genome of Rhodococcus sp. RHA1 provides insights into a catabolic powerhouse.</title>
        <authorList>
            <person name="McLeod M.P."/>
            <person name="Warren R.L."/>
            <person name="Hsiao W.W.L."/>
            <person name="Araki N."/>
            <person name="Myhre M."/>
            <person name="Fernandes C."/>
            <person name="Miyazawa D."/>
            <person name="Wong W."/>
            <person name="Lillquist A.L."/>
            <person name="Wang D."/>
            <person name="Dosanjh M."/>
            <person name="Hara H."/>
            <person name="Petrescu A."/>
            <person name="Morin R.D."/>
            <person name="Yang G."/>
            <person name="Stott J.M."/>
            <person name="Schein J.E."/>
            <person name="Shin H."/>
            <person name="Smailus D."/>
            <person name="Siddiqui A.S."/>
            <person name="Marra M.A."/>
            <person name="Jones S.J.M."/>
            <person name="Holt R."/>
            <person name="Brinkman F.S.L."/>
            <person name="Miyauchi K."/>
            <person name="Fukuda M."/>
            <person name="Davies J.E."/>
            <person name="Mohn W.W."/>
            <person name="Eltis L.D."/>
        </authorList>
    </citation>
    <scope>NUCLEOTIDE SEQUENCE [LARGE SCALE GENOMIC DNA]</scope>
    <source>
        <strain evidence="2">RHA1</strain>
    </source>
</reference>
<dbReference type="EMBL" id="CP000433">
    <property type="protein sequence ID" value="ABH00288.1"/>
    <property type="molecule type" value="Genomic_DNA"/>
</dbReference>